<dbReference type="InterPro" id="IPR001242">
    <property type="entry name" value="Condensation_dom"/>
</dbReference>
<proteinExistence type="predicted"/>
<dbReference type="SUPFAM" id="SSF52777">
    <property type="entry name" value="CoA-dependent acyltransferases"/>
    <property type="match status" value="2"/>
</dbReference>
<dbReference type="GO" id="GO:0043041">
    <property type="term" value="P:amino acid activation for nonribosomal peptide biosynthetic process"/>
    <property type="evidence" value="ECO:0007669"/>
    <property type="project" value="TreeGrafter"/>
</dbReference>
<sequence length="418" mass="47693">MDRQTKRLPILDKQKKIVIMTDGIDNCMNTTVALRIKGKLDFCRLEKAIQKVIDENDALRFVFHVEENGEVYQQVLDKYQYTLDVRNAEGSTAEEKERSVLLQARAIMDGHQKFDGGVMHQFVLFDLQEQDYILFACINHIITDGVSNTIAMYSIIAAYNGLETPHTGASYLDFIVEENRFIESEEGKAQIEYWQEESRGYSEDFIKFPVENRKKSALKLFFMTELKPIREFARANKISVSTVNVFLCHAAISGAFGVGDTAVRIGDANRTKVYRQTMGFFATVALHRLTFTPQMTLREAFAISNNKYAENMKNAHLGNFATPTLFTFSYLNYNQGNAKMPMGEAVAEPYIGIHESKIWDSVVLVVAETEENLIYKIGCDEDAFPPQILEKMHRSFALAVQCLTEQDMTFEEFWKALA</sequence>
<evidence type="ECO:0000313" key="2">
    <source>
        <dbReference type="EMBL" id="MBC8544446.1"/>
    </source>
</evidence>
<dbReference type="RefSeq" id="WP_177717039.1">
    <property type="nucleotide sequence ID" value="NZ_JACRSQ010000022.1"/>
</dbReference>
<dbReference type="Proteomes" id="UP000657006">
    <property type="component" value="Unassembled WGS sequence"/>
</dbReference>
<dbReference type="InterPro" id="IPR023213">
    <property type="entry name" value="CAT-like_dom_sf"/>
</dbReference>
<keyword evidence="3" id="KW-1185">Reference proteome</keyword>
<evidence type="ECO:0000313" key="3">
    <source>
        <dbReference type="Proteomes" id="UP000657006"/>
    </source>
</evidence>
<dbReference type="GO" id="GO:0008610">
    <property type="term" value="P:lipid biosynthetic process"/>
    <property type="evidence" value="ECO:0007669"/>
    <property type="project" value="UniProtKB-ARBA"/>
</dbReference>
<dbReference type="Pfam" id="PF00668">
    <property type="entry name" value="Condensation"/>
    <property type="match status" value="1"/>
</dbReference>
<comment type="caution">
    <text evidence="2">The sequence shown here is derived from an EMBL/GenBank/DDBJ whole genome shotgun (WGS) entry which is preliminary data.</text>
</comment>
<evidence type="ECO:0000259" key="1">
    <source>
        <dbReference type="Pfam" id="PF00668"/>
    </source>
</evidence>
<organism evidence="2 3">
    <name type="scientific">Bianquea renquensis</name>
    <dbReference type="NCBI Taxonomy" id="2763661"/>
    <lineage>
        <taxon>Bacteria</taxon>
        <taxon>Bacillati</taxon>
        <taxon>Bacillota</taxon>
        <taxon>Clostridia</taxon>
        <taxon>Eubacteriales</taxon>
        <taxon>Bianqueaceae</taxon>
        <taxon>Bianquea</taxon>
    </lineage>
</organism>
<dbReference type="Gene3D" id="3.30.559.10">
    <property type="entry name" value="Chloramphenicol acetyltransferase-like domain"/>
    <property type="match status" value="1"/>
</dbReference>
<protein>
    <recommendedName>
        <fullName evidence="1">Condensation domain-containing protein</fullName>
    </recommendedName>
</protein>
<dbReference type="PANTHER" id="PTHR45527:SF1">
    <property type="entry name" value="FATTY ACID SYNTHASE"/>
    <property type="match status" value="1"/>
</dbReference>
<feature type="domain" description="Condensation" evidence="1">
    <location>
        <begin position="27"/>
        <end position="297"/>
    </location>
</feature>
<dbReference type="GO" id="GO:0005737">
    <property type="term" value="C:cytoplasm"/>
    <property type="evidence" value="ECO:0007669"/>
    <property type="project" value="TreeGrafter"/>
</dbReference>
<dbReference type="AlphaFoldDB" id="A0A926I2U2"/>
<name>A0A926I2U2_9FIRM</name>
<gene>
    <name evidence="2" type="ORF">H8730_12940</name>
</gene>
<dbReference type="PANTHER" id="PTHR45527">
    <property type="entry name" value="NONRIBOSOMAL PEPTIDE SYNTHETASE"/>
    <property type="match status" value="1"/>
</dbReference>
<dbReference type="GO" id="GO:0003824">
    <property type="term" value="F:catalytic activity"/>
    <property type="evidence" value="ECO:0007669"/>
    <property type="project" value="InterPro"/>
</dbReference>
<reference evidence="2" key="1">
    <citation type="submission" date="2020-08" db="EMBL/GenBank/DDBJ databases">
        <title>Genome public.</title>
        <authorList>
            <person name="Liu C."/>
            <person name="Sun Q."/>
        </authorList>
    </citation>
    <scope>NUCLEOTIDE SEQUENCE</scope>
    <source>
        <strain evidence="2">NSJ-32</strain>
    </source>
</reference>
<dbReference type="GO" id="GO:0044550">
    <property type="term" value="P:secondary metabolite biosynthetic process"/>
    <property type="evidence" value="ECO:0007669"/>
    <property type="project" value="TreeGrafter"/>
</dbReference>
<accession>A0A926I2U2</accession>
<dbReference type="GO" id="GO:0031177">
    <property type="term" value="F:phosphopantetheine binding"/>
    <property type="evidence" value="ECO:0007669"/>
    <property type="project" value="TreeGrafter"/>
</dbReference>
<dbReference type="EMBL" id="JACRSQ010000022">
    <property type="protein sequence ID" value="MBC8544446.1"/>
    <property type="molecule type" value="Genomic_DNA"/>
</dbReference>
<dbReference type="Gene3D" id="3.30.559.30">
    <property type="entry name" value="Nonribosomal peptide synthetase, condensation domain"/>
    <property type="match status" value="1"/>
</dbReference>